<protein>
    <recommendedName>
        <fullName evidence="1">DUF6455 domain-containing protein</fullName>
    </recommendedName>
</protein>
<organism evidence="2 3">
    <name type="scientific">Gymnodinialimonas ceratoperidinii</name>
    <dbReference type="NCBI Taxonomy" id="2856823"/>
    <lineage>
        <taxon>Bacteria</taxon>
        <taxon>Pseudomonadati</taxon>
        <taxon>Pseudomonadota</taxon>
        <taxon>Alphaproteobacteria</taxon>
        <taxon>Rhodobacterales</taxon>
        <taxon>Paracoccaceae</taxon>
        <taxon>Gymnodinialimonas</taxon>
    </lineage>
</organism>
<sequence>MSSMEFNGRSTSARLADLIDKPDSTPFERRTARSVAHAKNMARALNVDLFDERYRGRFKEIVQNCLICAHHADCGNRVTIASVTDTPPALCRNKGVFGRKA</sequence>
<reference evidence="2 3" key="1">
    <citation type="submission" date="2021-07" db="EMBL/GenBank/DDBJ databases">
        <title>A novel Jannaschia species isolated from marine dinoflagellate Ceratoperidinium margalefii.</title>
        <authorList>
            <person name="Jiang Y."/>
            <person name="Li Z."/>
        </authorList>
    </citation>
    <scope>NUCLEOTIDE SEQUENCE [LARGE SCALE GENOMIC DNA]</scope>
    <source>
        <strain evidence="2 3">J12C1-MA-4</strain>
    </source>
</reference>
<keyword evidence="3" id="KW-1185">Reference proteome</keyword>
<dbReference type="Proteomes" id="UP000825009">
    <property type="component" value="Chromosome"/>
</dbReference>
<accession>A0A8F6TU45</accession>
<dbReference type="EMBL" id="CP079194">
    <property type="protein sequence ID" value="QXT38997.1"/>
    <property type="molecule type" value="Genomic_DNA"/>
</dbReference>
<dbReference type="KEGG" id="gce:KYE46_13820"/>
<proteinExistence type="predicted"/>
<gene>
    <name evidence="2" type="ORF">KYE46_13820</name>
</gene>
<dbReference type="InterPro" id="IPR045601">
    <property type="entry name" value="DUF6455"/>
</dbReference>
<evidence type="ECO:0000313" key="2">
    <source>
        <dbReference type="EMBL" id="QXT38997.1"/>
    </source>
</evidence>
<feature type="domain" description="DUF6455" evidence="1">
    <location>
        <begin position="30"/>
        <end position="99"/>
    </location>
</feature>
<dbReference type="Pfam" id="PF20056">
    <property type="entry name" value="DUF6455"/>
    <property type="match status" value="1"/>
</dbReference>
<evidence type="ECO:0000259" key="1">
    <source>
        <dbReference type="Pfam" id="PF20056"/>
    </source>
</evidence>
<name>A0A8F6TU45_9RHOB</name>
<evidence type="ECO:0000313" key="3">
    <source>
        <dbReference type="Proteomes" id="UP000825009"/>
    </source>
</evidence>
<dbReference type="AlphaFoldDB" id="A0A8F6TU45"/>